<dbReference type="Pfam" id="PF08308">
    <property type="entry name" value="PEGA"/>
    <property type="match status" value="4"/>
</dbReference>
<dbReference type="Proteomes" id="UP000000466">
    <property type="component" value="Chromosome"/>
</dbReference>
<dbReference type="SUPFAM" id="SSF56436">
    <property type="entry name" value="C-type lectin-like"/>
    <property type="match status" value="1"/>
</dbReference>
<evidence type="ECO:0000313" key="4">
    <source>
        <dbReference type="EMBL" id="AFU98127.1"/>
    </source>
</evidence>
<dbReference type="PANTHER" id="PTHR23150:SF19">
    <property type="entry name" value="FORMYLGLYCINE-GENERATING ENZYME"/>
    <property type="match status" value="1"/>
</dbReference>
<dbReference type="EMBL" id="CP003746">
    <property type="protein sequence ID" value="AFU98127.1"/>
    <property type="molecule type" value="Genomic_DNA"/>
</dbReference>
<sequence>MNSQHNSELPASSASDESLIQPVEFTPHNAASDRRHWRPSRKQWLIGIPLATGLCLVLLLMLSRSVSFITLPANSAITVDSPASIKLADTWLLFPGQYQVSARHPGYYPLETQIEVTRDAEQQFTLELKKLPGRLAISLSDPNIIADVLIDGDKRGTTAAEIADLPPGQHSLSLVHPRYLTHEQNLVIEGLDQLQHLELTLQPAWADVSISTEPPGATLSVADQVLGQTPGTFQILQGEQQLSLALPGHKLWQDLFEFQAGEKLTLPAIKLAKADGVINLSTRPSGASVTVNGSFLGETPVALSLAPGRDHVIKVFKDGYQDLQTRRAIASGDQQDLMLALQPALGKINISTDVSDAELYVDGRLMGRPNQILELPARPHKIEVKKSGYQTFEAEVTPRPALGQKLSVKLRTLDQAKWDKIPQQITTATGQHLTLFKPNARFTMGSSRREQGRRSNESLRQVALTRPFYVSPLLVTNADFVQFERFHSSSHVNGNSLFGNEQPVVNVTWDQAARFCNWLSEKAKLPPFYQETDGNITGFNPDATGYRLLTEAEWSWLARVQDNDGLRKYPWGNQMPPPTGAGNYGDRSAAALLGLIILDYQDGYPVTSPVGKFAPNDKGLYDMGGNASEWINDFYGVGTGLNMKTETDPLGPEKGDYHVIRGSSWAHGGITELRMAYRDYGAEKRNDVGFRIARFVEPRKE</sequence>
<organism evidence="4 5">
    <name type="scientific">Simiduia agarivorans (strain DSM 21679 / JCM 13881 / BCRC 17597 / SA1)</name>
    <dbReference type="NCBI Taxonomy" id="1117647"/>
    <lineage>
        <taxon>Bacteria</taxon>
        <taxon>Pseudomonadati</taxon>
        <taxon>Pseudomonadota</taxon>
        <taxon>Gammaproteobacteria</taxon>
        <taxon>Cellvibrionales</taxon>
        <taxon>Cellvibrionaceae</taxon>
        <taxon>Simiduia</taxon>
    </lineage>
</organism>
<evidence type="ECO:0000313" key="5">
    <source>
        <dbReference type="Proteomes" id="UP000000466"/>
    </source>
</evidence>
<proteinExistence type="predicted"/>
<dbReference type="STRING" id="1117647.M5M_04600"/>
<feature type="domain" description="PEGA" evidence="3">
    <location>
        <begin position="277"/>
        <end position="343"/>
    </location>
</feature>
<dbReference type="AlphaFoldDB" id="K4KW19"/>
<dbReference type="PANTHER" id="PTHR23150">
    <property type="entry name" value="SULFATASE MODIFYING FACTOR 1, 2"/>
    <property type="match status" value="1"/>
</dbReference>
<dbReference type="eggNOG" id="COG1262">
    <property type="taxonomic scope" value="Bacteria"/>
</dbReference>
<feature type="domain" description="PEGA" evidence="3">
    <location>
        <begin position="346"/>
        <end position="411"/>
    </location>
</feature>
<dbReference type="InterPro" id="IPR013229">
    <property type="entry name" value="PEGA"/>
</dbReference>
<feature type="transmembrane region" description="Helical" evidence="1">
    <location>
        <begin position="44"/>
        <end position="62"/>
    </location>
</feature>
<dbReference type="GO" id="GO:0120147">
    <property type="term" value="F:formylglycine-generating oxidase activity"/>
    <property type="evidence" value="ECO:0007669"/>
    <property type="project" value="TreeGrafter"/>
</dbReference>
<evidence type="ECO:0008006" key="6">
    <source>
        <dbReference type="Google" id="ProtNLM"/>
    </source>
</evidence>
<dbReference type="HOGENOM" id="CLU_390710_0_0_6"/>
<evidence type="ECO:0000259" key="2">
    <source>
        <dbReference type="Pfam" id="PF03781"/>
    </source>
</evidence>
<evidence type="ECO:0000256" key="1">
    <source>
        <dbReference type="SAM" id="Phobius"/>
    </source>
</evidence>
<dbReference type="InterPro" id="IPR016187">
    <property type="entry name" value="CTDL_fold"/>
</dbReference>
<dbReference type="OrthoDB" id="9768004at2"/>
<feature type="domain" description="PEGA" evidence="3">
    <location>
        <begin position="146"/>
        <end position="203"/>
    </location>
</feature>
<keyword evidence="1" id="KW-0812">Transmembrane</keyword>
<dbReference type="InterPro" id="IPR005532">
    <property type="entry name" value="SUMF_dom"/>
</dbReference>
<accession>K4KW19</accession>
<evidence type="ECO:0000259" key="3">
    <source>
        <dbReference type="Pfam" id="PF08308"/>
    </source>
</evidence>
<protein>
    <recommendedName>
        <fullName evidence="6">PEGA domain-containing protein</fullName>
    </recommendedName>
</protein>
<dbReference type="Pfam" id="PF03781">
    <property type="entry name" value="FGE-sulfatase"/>
    <property type="match status" value="1"/>
</dbReference>
<gene>
    <name evidence="4" type="ordered locus">M5M_04600</name>
</gene>
<dbReference type="InterPro" id="IPR051043">
    <property type="entry name" value="Sulfatase_Mod_Factor_Kinase"/>
</dbReference>
<keyword evidence="1" id="KW-1133">Transmembrane helix</keyword>
<dbReference type="InterPro" id="IPR042095">
    <property type="entry name" value="SUMF_sf"/>
</dbReference>
<dbReference type="Gene3D" id="3.90.1580.10">
    <property type="entry name" value="paralog of FGE (formylglycine-generating enzyme)"/>
    <property type="match status" value="1"/>
</dbReference>
<feature type="domain" description="PEGA" evidence="3">
    <location>
        <begin position="205"/>
        <end position="266"/>
    </location>
</feature>
<dbReference type="RefSeq" id="WP_015046300.1">
    <property type="nucleotide sequence ID" value="NC_018868.3"/>
</dbReference>
<reference evidence="4 5" key="1">
    <citation type="journal article" date="2013" name="Genome Announc.">
        <title>Complete genome sequence of Simiduia agarivorans SA1(T), a marine bacterium able to degrade a variety of polysaccharides.</title>
        <authorList>
            <person name="Lin S.Y."/>
            <person name="Shieh W.Y."/>
            <person name="Chen J.S."/>
            <person name="Tang S.L."/>
        </authorList>
    </citation>
    <scope>NUCLEOTIDE SEQUENCE [LARGE SCALE GENOMIC DNA]</scope>
    <source>
        <strain evidence="5">DSM 21679 / JCM 13881 / BCRC 17597 / SA1</strain>
    </source>
</reference>
<name>K4KW19_SIMAS</name>
<keyword evidence="5" id="KW-1185">Reference proteome</keyword>
<dbReference type="KEGG" id="saga:M5M_04600"/>
<keyword evidence="1" id="KW-0472">Membrane</keyword>
<feature type="domain" description="Sulfatase-modifying factor enzyme-like" evidence="2">
    <location>
        <begin position="441"/>
        <end position="694"/>
    </location>
</feature>